<reference evidence="2 3" key="1">
    <citation type="journal article" date="2010" name="Int. J. Syst. Evol. Microbiol.">
        <title>Sphingopyxis bauzanensis sp. nov., a psychrophilic bacterium isolated from soil.</title>
        <authorList>
            <person name="Zhang D.C."/>
            <person name="Liu H.C."/>
            <person name="Xin Y.H."/>
            <person name="Zhou Y.G."/>
            <person name="Schinner F."/>
            <person name="Margesin R."/>
        </authorList>
    </citation>
    <scope>NUCLEOTIDE SEQUENCE [LARGE SCALE GENOMIC DNA]</scope>
    <source>
        <strain evidence="2 3">DSM 22271</strain>
    </source>
</reference>
<organism evidence="2 3">
    <name type="scientific">Sphingopyxis bauzanensis</name>
    <dbReference type="NCBI Taxonomy" id="651663"/>
    <lineage>
        <taxon>Bacteria</taxon>
        <taxon>Pseudomonadati</taxon>
        <taxon>Pseudomonadota</taxon>
        <taxon>Alphaproteobacteria</taxon>
        <taxon>Sphingomonadales</taxon>
        <taxon>Sphingomonadaceae</taxon>
        <taxon>Sphingopyxis</taxon>
    </lineage>
</organism>
<proteinExistence type="predicted"/>
<evidence type="ECO:0000313" key="2">
    <source>
        <dbReference type="EMBL" id="OWQ97138.1"/>
    </source>
</evidence>
<dbReference type="Gene3D" id="3.30.70.100">
    <property type="match status" value="1"/>
</dbReference>
<accession>A0A246JVS2</accession>
<dbReference type="OrthoDB" id="9801832at2"/>
<name>A0A246JVS2_9SPHN</name>
<evidence type="ECO:0000313" key="3">
    <source>
        <dbReference type="Proteomes" id="UP000197361"/>
    </source>
</evidence>
<dbReference type="Proteomes" id="UP000197361">
    <property type="component" value="Unassembled WGS sequence"/>
</dbReference>
<dbReference type="PROSITE" id="PS50846">
    <property type="entry name" value="HMA_2"/>
    <property type="match status" value="1"/>
</dbReference>
<dbReference type="InterPro" id="IPR036163">
    <property type="entry name" value="HMA_dom_sf"/>
</dbReference>
<dbReference type="AlphaFoldDB" id="A0A246JVS2"/>
<dbReference type="InterPro" id="IPR006121">
    <property type="entry name" value="HMA_dom"/>
</dbReference>
<dbReference type="Pfam" id="PF00403">
    <property type="entry name" value="HMA"/>
    <property type="match status" value="1"/>
</dbReference>
<gene>
    <name evidence="2" type="ORF">CDQ92_08680</name>
</gene>
<dbReference type="GO" id="GO:0046872">
    <property type="term" value="F:metal ion binding"/>
    <property type="evidence" value="ECO:0007669"/>
    <property type="project" value="InterPro"/>
</dbReference>
<feature type="domain" description="HMA" evidence="1">
    <location>
        <begin position="1"/>
        <end position="64"/>
    </location>
</feature>
<dbReference type="CDD" id="cd00371">
    <property type="entry name" value="HMA"/>
    <property type="match status" value="1"/>
</dbReference>
<sequence>MKFRFEVPGMTCGGCARTIVAAIKGVDAQAEVDTDVPGRIVRVDTGRDSDPLIAAIKAAGYDARLG</sequence>
<protein>
    <submittedName>
        <fullName evidence="2">Heavy metal transporter</fullName>
    </submittedName>
</protein>
<dbReference type="SUPFAM" id="SSF55008">
    <property type="entry name" value="HMA, heavy metal-associated domain"/>
    <property type="match status" value="1"/>
</dbReference>
<dbReference type="EMBL" id="NISK01000002">
    <property type="protein sequence ID" value="OWQ97138.1"/>
    <property type="molecule type" value="Genomic_DNA"/>
</dbReference>
<comment type="caution">
    <text evidence="2">The sequence shown here is derived from an EMBL/GenBank/DDBJ whole genome shotgun (WGS) entry which is preliminary data.</text>
</comment>
<keyword evidence="3" id="KW-1185">Reference proteome</keyword>
<evidence type="ECO:0000259" key="1">
    <source>
        <dbReference type="PROSITE" id="PS50846"/>
    </source>
</evidence>